<dbReference type="GO" id="GO:0046933">
    <property type="term" value="F:proton-transporting ATP synthase activity, rotational mechanism"/>
    <property type="evidence" value="ECO:0007669"/>
    <property type="project" value="TreeGrafter"/>
</dbReference>
<evidence type="ECO:0000256" key="4">
    <source>
        <dbReference type="ARBA" id="ARBA00022547"/>
    </source>
</evidence>
<evidence type="ECO:0000256" key="7">
    <source>
        <dbReference type="ARBA" id="ARBA00022989"/>
    </source>
</evidence>
<keyword evidence="4" id="KW-0138">CF(0)</keyword>
<dbReference type="InterPro" id="IPR000568">
    <property type="entry name" value="ATP_synth_F0_asu"/>
</dbReference>
<evidence type="ECO:0000256" key="9">
    <source>
        <dbReference type="ARBA" id="ARBA00023136"/>
    </source>
</evidence>
<keyword evidence="5 12" id="KW-0812">Transmembrane</keyword>
<sequence length="220" mass="25779">MLNLFSIFDPSTSLYFSMNWLSMGLLYLFTFSCFWKMKSRVMYLYYITAKMLYEEIVVNFLKMNKMLVILFITMFFYLMGMNYLGLLPYVFTPTSHMSVTMSLSLSVWMTIMIFGWSNFFNKMMKHLVPEGTPIYLASFMVLIESISNLIRPLTLAVRLVANMIAGHLLLVLLSSLGEMSMMYYMFTLPLMISLTVLEMFVTIIQSYVYMILLVLYLNEV</sequence>
<keyword evidence="9 12" id="KW-0472">Membrane</keyword>
<dbReference type="EMBL" id="AP019523">
    <property type="protein sequence ID" value="BBI76488.1"/>
    <property type="molecule type" value="Genomic_DNA"/>
</dbReference>
<feature type="transmembrane region" description="Helical" evidence="12">
    <location>
        <begin position="12"/>
        <end position="35"/>
    </location>
</feature>
<dbReference type="InterPro" id="IPR045083">
    <property type="entry name" value="ATP_synth_F0_asu_bact/mt"/>
</dbReference>
<evidence type="ECO:0000313" key="13">
    <source>
        <dbReference type="EMBL" id="BBI76488.1"/>
    </source>
</evidence>
<comment type="subcellular location">
    <subcellularLocation>
        <location evidence="1">Membrane</location>
        <topology evidence="1">Multi-pass membrane protein</topology>
    </subcellularLocation>
    <subcellularLocation>
        <location evidence="11">Mitochondrion inner membrane</location>
        <topology evidence="11">Multi-pass membrane protein</topology>
    </subcellularLocation>
</comment>
<dbReference type="NCBIfam" id="TIGR01131">
    <property type="entry name" value="ATP_synt_6_or_A"/>
    <property type="match status" value="1"/>
</dbReference>
<comment type="similarity">
    <text evidence="2">Belongs to the ATPase A chain family.</text>
</comment>
<accession>A0A5S9BYX5</accession>
<dbReference type="InterPro" id="IPR035908">
    <property type="entry name" value="F0_ATP_A_sf"/>
</dbReference>
<dbReference type="GO" id="GO:0045259">
    <property type="term" value="C:proton-transporting ATP synthase complex"/>
    <property type="evidence" value="ECO:0007669"/>
    <property type="project" value="UniProtKB-KW"/>
</dbReference>
<dbReference type="Gene3D" id="1.20.120.220">
    <property type="entry name" value="ATP synthase, F0 complex, subunit A"/>
    <property type="match status" value="1"/>
</dbReference>
<gene>
    <name evidence="13" type="primary">ATP6</name>
</gene>
<evidence type="ECO:0000256" key="3">
    <source>
        <dbReference type="ARBA" id="ARBA00022448"/>
    </source>
</evidence>
<dbReference type="PANTHER" id="PTHR11410">
    <property type="entry name" value="ATP SYNTHASE SUBUNIT A"/>
    <property type="match status" value="1"/>
</dbReference>
<name>A0A5S9BYX5_VARDE</name>
<dbReference type="Pfam" id="PF00119">
    <property type="entry name" value="ATP-synt_A"/>
    <property type="match status" value="1"/>
</dbReference>
<evidence type="ECO:0000256" key="1">
    <source>
        <dbReference type="ARBA" id="ARBA00004141"/>
    </source>
</evidence>
<feature type="transmembrane region" description="Helical" evidence="12">
    <location>
        <begin position="156"/>
        <end position="176"/>
    </location>
</feature>
<dbReference type="PRINTS" id="PR00123">
    <property type="entry name" value="ATPASEA"/>
</dbReference>
<evidence type="ECO:0000256" key="8">
    <source>
        <dbReference type="ARBA" id="ARBA00023065"/>
    </source>
</evidence>
<proteinExistence type="inferred from homology"/>
<dbReference type="SUPFAM" id="SSF81336">
    <property type="entry name" value="F1F0 ATP synthase subunit A"/>
    <property type="match status" value="1"/>
</dbReference>
<evidence type="ECO:0000256" key="12">
    <source>
        <dbReference type="SAM" id="Phobius"/>
    </source>
</evidence>
<evidence type="ECO:0000256" key="2">
    <source>
        <dbReference type="ARBA" id="ARBA00006810"/>
    </source>
</evidence>
<dbReference type="CDD" id="cd00310">
    <property type="entry name" value="ATP-synt_Fo_a_6"/>
    <property type="match status" value="1"/>
</dbReference>
<dbReference type="PROSITE" id="PS00449">
    <property type="entry name" value="ATPASE_A"/>
    <property type="match status" value="1"/>
</dbReference>
<dbReference type="InterPro" id="IPR023011">
    <property type="entry name" value="ATP_synth_F0_asu_AS"/>
</dbReference>
<keyword evidence="8" id="KW-0406">Ion transport</keyword>
<keyword evidence="10" id="KW-0066">ATP synthesis</keyword>
<evidence type="ECO:0000256" key="10">
    <source>
        <dbReference type="ARBA" id="ARBA00023310"/>
    </source>
</evidence>
<dbReference type="GO" id="GO:0005743">
    <property type="term" value="C:mitochondrial inner membrane"/>
    <property type="evidence" value="ECO:0007669"/>
    <property type="project" value="UniProtKB-SubCell"/>
</dbReference>
<evidence type="ECO:0000256" key="5">
    <source>
        <dbReference type="ARBA" id="ARBA00022692"/>
    </source>
</evidence>
<evidence type="ECO:0000256" key="11">
    <source>
        <dbReference type="RuleBase" id="RU004450"/>
    </source>
</evidence>
<organism evidence="13">
    <name type="scientific">Varroa destructor</name>
    <name type="common">Honeybee mite</name>
    <dbReference type="NCBI Taxonomy" id="109461"/>
    <lineage>
        <taxon>Eukaryota</taxon>
        <taxon>Metazoa</taxon>
        <taxon>Ecdysozoa</taxon>
        <taxon>Arthropoda</taxon>
        <taxon>Chelicerata</taxon>
        <taxon>Arachnida</taxon>
        <taxon>Acari</taxon>
        <taxon>Parasitiformes</taxon>
        <taxon>Mesostigmata</taxon>
        <taxon>Gamasina</taxon>
        <taxon>Dermanyssoidea</taxon>
        <taxon>Varroidae</taxon>
        <taxon>Varroa</taxon>
    </lineage>
</organism>
<keyword evidence="7 12" id="KW-1133">Transmembrane helix</keyword>
<evidence type="ECO:0000256" key="6">
    <source>
        <dbReference type="ARBA" id="ARBA00022781"/>
    </source>
</evidence>
<protein>
    <recommendedName>
        <fullName evidence="11">ATP synthase subunit a</fullName>
    </recommendedName>
</protein>
<keyword evidence="6" id="KW-0375">Hydrogen ion transport</keyword>
<keyword evidence="3" id="KW-0813">Transport</keyword>
<feature type="transmembrane region" description="Helical" evidence="12">
    <location>
        <begin position="97"/>
        <end position="120"/>
    </location>
</feature>
<dbReference type="AlphaFoldDB" id="A0A5S9BYX5"/>
<dbReference type="PANTHER" id="PTHR11410:SF0">
    <property type="entry name" value="ATP SYNTHASE SUBUNIT A"/>
    <property type="match status" value="1"/>
</dbReference>
<feature type="transmembrane region" description="Helical" evidence="12">
    <location>
        <begin position="67"/>
        <end position="91"/>
    </location>
</feature>
<reference evidence="13" key="1">
    <citation type="submission" date="2019-02" db="EMBL/GenBank/DDBJ databases">
        <title>Complete mitochondrial DNA sequence of Varroa destructor from Ono city, Hyogo Prefecture, Japan.</title>
        <authorList>
            <person name="Okuyama H."/>
            <person name="Takahashi J."/>
        </authorList>
    </citation>
    <scope>NUCLEOTIDE SEQUENCE</scope>
</reference>
<feature type="transmembrane region" description="Helical" evidence="12">
    <location>
        <begin position="188"/>
        <end position="217"/>
    </location>
</feature>
<keyword evidence="13" id="KW-0496">Mitochondrion</keyword>
<geneLocation type="mitochondrion" evidence="13"/>